<proteinExistence type="inferred from homology"/>
<comment type="similarity">
    <text evidence="2">Belongs to the CorA metal ion transporter (MIT) (TC 1.A.35) family.</text>
</comment>
<comment type="caution">
    <text evidence="14">The sequence shown here is derived from an EMBL/GenBank/DDBJ whole genome shotgun (WGS) entry which is preliminary data.</text>
</comment>
<keyword evidence="9 13" id="KW-1133">Transmembrane helix</keyword>
<gene>
    <name evidence="14" type="ORF">B7Z01_08840</name>
</gene>
<dbReference type="PANTHER" id="PTHR47685">
    <property type="entry name" value="MAGNESIUM TRANSPORT PROTEIN CORA"/>
    <property type="match status" value="1"/>
</dbReference>
<dbReference type="EMBL" id="NCEB01000016">
    <property type="protein sequence ID" value="OYX33429.1"/>
    <property type="molecule type" value="Genomic_DNA"/>
</dbReference>
<evidence type="ECO:0000256" key="8">
    <source>
        <dbReference type="ARBA" id="ARBA00022842"/>
    </source>
</evidence>
<dbReference type="Gene3D" id="3.30.460.20">
    <property type="entry name" value="CorA soluble domain-like"/>
    <property type="match status" value="1"/>
</dbReference>
<evidence type="ECO:0000256" key="10">
    <source>
        <dbReference type="ARBA" id="ARBA00023065"/>
    </source>
</evidence>
<dbReference type="SUPFAM" id="SSF143865">
    <property type="entry name" value="CorA soluble domain-like"/>
    <property type="match status" value="1"/>
</dbReference>
<keyword evidence="10" id="KW-0406">Ion transport</keyword>
<evidence type="ECO:0000256" key="5">
    <source>
        <dbReference type="ARBA" id="ARBA00022475"/>
    </source>
</evidence>
<evidence type="ECO:0000256" key="11">
    <source>
        <dbReference type="ARBA" id="ARBA00023136"/>
    </source>
</evidence>
<evidence type="ECO:0000256" key="9">
    <source>
        <dbReference type="ARBA" id="ARBA00022989"/>
    </source>
</evidence>
<dbReference type="InterPro" id="IPR002523">
    <property type="entry name" value="MgTranspt_CorA/ZnTranspt_ZntB"/>
</dbReference>
<keyword evidence="6" id="KW-0997">Cell inner membrane</keyword>
<feature type="transmembrane region" description="Helical" evidence="13">
    <location>
        <begin position="295"/>
        <end position="315"/>
    </location>
</feature>
<sequence>MIRLYRSGCTACEGAEIDVEGWTLPADTLWVDLIEPTREEDMAIEKALGLSIPTREEMNELEASSRLYRENGATYVTADILHNAEAELPTVDPVTFILTHGPLVTIRYFDPRPFTMFTDKLEREPSLCDSGADMFLNLVEAIIDRASDVLSKTAHKVDGVASHVFSGTEKTVGFQHLITKLGRAQIANSRIEQSLSGLARVFAFVSLDERLDMIEDKREHLRSLGRDAASLLTHNQAVAAGITFQLSATLGLINIQQSSIFKVFSLFTVALMPPTLIGAVYGMNFDLMPELTWTWGYPLALLLMAVSSALPLLWFKRKGWF</sequence>
<evidence type="ECO:0000256" key="7">
    <source>
        <dbReference type="ARBA" id="ARBA00022692"/>
    </source>
</evidence>
<name>A0A258FMQ8_9CAUL</name>
<dbReference type="Pfam" id="PF01544">
    <property type="entry name" value="CorA"/>
    <property type="match status" value="1"/>
</dbReference>
<dbReference type="GO" id="GO:0015095">
    <property type="term" value="F:magnesium ion transmembrane transporter activity"/>
    <property type="evidence" value="ECO:0007669"/>
    <property type="project" value="TreeGrafter"/>
</dbReference>
<dbReference type="SUPFAM" id="SSF144083">
    <property type="entry name" value="Magnesium transport protein CorA, transmembrane region"/>
    <property type="match status" value="1"/>
</dbReference>
<dbReference type="FunFam" id="1.20.58.340:FF:000001">
    <property type="entry name" value="Magnesium transport protein CorA"/>
    <property type="match status" value="1"/>
</dbReference>
<keyword evidence="7 13" id="KW-0812">Transmembrane</keyword>
<organism evidence="14 15">
    <name type="scientific">Brevundimonas subvibrioides</name>
    <dbReference type="NCBI Taxonomy" id="74313"/>
    <lineage>
        <taxon>Bacteria</taxon>
        <taxon>Pseudomonadati</taxon>
        <taxon>Pseudomonadota</taxon>
        <taxon>Alphaproteobacteria</taxon>
        <taxon>Caulobacterales</taxon>
        <taxon>Caulobacteraceae</taxon>
        <taxon>Brevundimonas</taxon>
    </lineage>
</organism>
<feature type="transmembrane region" description="Helical" evidence="13">
    <location>
        <begin position="263"/>
        <end position="283"/>
    </location>
</feature>
<evidence type="ECO:0000256" key="2">
    <source>
        <dbReference type="ARBA" id="ARBA00009765"/>
    </source>
</evidence>
<keyword evidence="5" id="KW-1003">Cell membrane</keyword>
<dbReference type="PANTHER" id="PTHR47685:SF1">
    <property type="entry name" value="MAGNESIUM TRANSPORT PROTEIN CORA"/>
    <property type="match status" value="1"/>
</dbReference>
<evidence type="ECO:0000313" key="15">
    <source>
        <dbReference type="Proteomes" id="UP000215595"/>
    </source>
</evidence>
<comment type="subcellular location">
    <subcellularLocation>
        <location evidence="1">Cell inner membrane</location>
        <topology evidence="1">Multi-pass membrane protein</topology>
    </subcellularLocation>
</comment>
<dbReference type="CDD" id="cd12837">
    <property type="entry name" value="EcCorA-like_u1"/>
    <property type="match status" value="1"/>
</dbReference>
<dbReference type="GO" id="GO:0005886">
    <property type="term" value="C:plasma membrane"/>
    <property type="evidence" value="ECO:0007669"/>
    <property type="project" value="UniProtKB-SubCell"/>
</dbReference>
<evidence type="ECO:0000256" key="4">
    <source>
        <dbReference type="ARBA" id="ARBA00022448"/>
    </source>
</evidence>
<protein>
    <recommendedName>
        <fullName evidence="3">Magnesium transport protein CorA</fullName>
    </recommendedName>
</protein>
<evidence type="ECO:0000256" key="1">
    <source>
        <dbReference type="ARBA" id="ARBA00004429"/>
    </source>
</evidence>
<keyword evidence="11 13" id="KW-0472">Membrane</keyword>
<evidence type="ECO:0000256" key="3">
    <source>
        <dbReference type="ARBA" id="ARBA00019439"/>
    </source>
</evidence>
<evidence type="ECO:0000256" key="13">
    <source>
        <dbReference type="SAM" id="Phobius"/>
    </source>
</evidence>
<comment type="catalytic activity">
    <reaction evidence="12">
        <text>Mg(2+)(in) = Mg(2+)(out)</text>
        <dbReference type="Rhea" id="RHEA:29827"/>
        <dbReference type="ChEBI" id="CHEBI:18420"/>
    </reaction>
</comment>
<dbReference type="Proteomes" id="UP000215595">
    <property type="component" value="Unassembled WGS sequence"/>
</dbReference>
<evidence type="ECO:0000256" key="6">
    <source>
        <dbReference type="ARBA" id="ARBA00022519"/>
    </source>
</evidence>
<dbReference type="Gene3D" id="1.20.58.340">
    <property type="entry name" value="Magnesium transport protein CorA, transmembrane region"/>
    <property type="match status" value="1"/>
</dbReference>
<dbReference type="AlphaFoldDB" id="A0A258FMQ8"/>
<reference evidence="14 15" key="1">
    <citation type="submission" date="2017-03" db="EMBL/GenBank/DDBJ databases">
        <title>Lifting the veil on microbial sulfur biogeochemistry in mining wastewaters.</title>
        <authorList>
            <person name="Kantor R.S."/>
            <person name="Colenbrander Nelson T."/>
            <person name="Marshall S."/>
            <person name="Bennett D."/>
            <person name="Apte S."/>
            <person name="Camacho D."/>
            <person name="Thomas B.C."/>
            <person name="Warren L.A."/>
            <person name="Banfield J.F."/>
        </authorList>
    </citation>
    <scope>NUCLEOTIDE SEQUENCE [LARGE SCALE GENOMIC DNA]</scope>
    <source>
        <strain evidence="14">32-69-9</strain>
    </source>
</reference>
<keyword evidence="8" id="KW-0460">Magnesium</keyword>
<evidence type="ECO:0000256" key="12">
    <source>
        <dbReference type="ARBA" id="ARBA00034269"/>
    </source>
</evidence>
<dbReference type="InterPro" id="IPR045863">
    <property type="entry name" value="CorA_TM1_TM2"/>
</dbReference>
<dbReference type="GO" id="GO:0015087">
    <property type="term" value="F:cobalt ion transmembrane transporter activity"/>
    <property type="evidence" value="ECO:0007669"/>
    <property type="project" value="TreeGrafter"/>
</dbReference>
<dbReference type="InterPro" id="IPR050829">
    <property type="entry name" value="CorA_MIT"/>
</dbReference>
<accession>A0A258FMQ8</accession>
<dbReference type="InterPro" id="IPR045861">
    <property type="entry name" value="CorA_cytoplasmic_dom"/>
</dbReference>
<dbReference type="GO" id="GO:0015099">
    <property type="term" value="F:nickel cation transmembrane transporter activity"/>
    <property type="evidence" value="ECO:0007669"/>
    <property type="project" value="TreeGrafter"/>
</dbReference>
<keyword evidence="4" id="KW-0813">Transport</keyword>
<evidence type="ECO:0000313" key="14">
    <source>
        <dbReference type="EMBL" id="OYX33429.1"/>
    </source>
</evidence>